<dbReference type="Pfam" id="PF12826">
    <property type="entry name" value="HHH_2"/>
    <property type="match status" value="1"/>
</dbReference>
<dbReference type="Pfam" id="PF03120">
    <property type="entry name" value="OB_DNA_ligase"/>
    <property type="match status" value="1"/>
</dbReference>
<dbReference type="InterPro" id="IPR018239">
    <property type="entry name" value="DNA_ligase_AS"/>
</dbReference>
<evidence type="ECO:0000256" key="5">
    <source>
        <dbReference type="ARBA" id="ARBA00022723"/>
    </source>
</evidence>
<dbReference type="FunFam" id="1.10.150.20:FF:000006">
    <property type="entry name" value="DNA ligase"/>
    <property type="match status" value="1"/>
</dbReference>
<reference evidence="16 17" key="1">
    <citation type="submission" date="2020-07" db="EMBL/GenBank/DDBJ databases">
        <title>Sequencing the genomes of 1000 actinobacteria strains.</title>
        <authorList>
            <person name="Klenk H.-P."/>
        </authorList>
    </citation>
    <scope>NUCLEOTIDE SEQUENCE [LARGE SCALE GENOMIC DNA]</scope>
    <source>
        <strain evidence="16 17">DSM 19663</strain>
    </source>
</reference>
<dbReference type="Pfam" id="PF01653">
    <property type="entry name" value="DNA_ligase_aden"/>
    <property type="match status" value="1"/>
</dbReference>
<dbReference type="InterPro" id="IPR036420">
    <property type="entry name" value="BRCT_dom_sf"/>
</dbReference>
<evidence type="ECO:0000256" key="8">
    <source>
        <dbReference type="ARBA" id="ARBA00022842"/>
    </source>
</evidence>
<feature type="binding site" evidence="13">
    <location>
        <begin position="59"/>
        <end position="63"/>
    </location>
    <ligand>
        <name>NAD(+)</name>
        <dbReference type="ChEBI" id="CHEBI:57540"/>
    </ligand>
</feature>
<feature type="binding site" evidence="13">
    <location>
        <position position="447"/>
    </location>
    <ligand>
        <name>Zn(2+)</name>
        <dbReference type="ChEBI" id="CHEBI:29105"/>
    </ligand>
</feature>
<dbReference type="InterPro" id="IPR004150">
    <property type="entry name" value="NAD_DNA_ligase_OB"/>
</dbReference>
<dbReference type="PROSITE" id="PS01055">
    <property type="entry name" value="DNA_LIGASE_N1"/>
    <property type="match status" value="1"/>
</dbReference>
<dbReference type="SUPFAM" id="SSF47781">
    <property type="entry name" value="RuvA domain 2-like"/>
    <property type="match status" value="1"/>
</dbReference>
<keyword evidence="5 13" id="KW-0479">Metal-binding</keyword>
<evidence type="ECO:0000256" key="3">
    <source>
        <dbReference type="ARBA" id="ARBA00022598"/>
    </source>
</evidence>
<dbReference type="Gene3D" id="1.10.150.20">
    <property type="entry name" value="5' to 3' exonuclease, C-terminal subdomain"/>
    <property type="match status" value="2"/>
</dbReference>
<keyword evidence="4 13" id="KW-0235">DNA replication</keyword>
<dbReference type="InterPro" id="IPR001679">
    <property type="entry name" value="DNA_ligase"/>
</dbReference>
<feature type="region of interest" description="Disordered" evidence="14">
    <location>
        <begin position="1"/>
        <end position="23"/>
    </location>
</feature>
<evidence type="ECO:0000256" key="11">
    <source>
        <dbReference type="ARBA" id="ARBA00034005"/>
    </source>
</evidence>
<keyword evidence="3 13" id="KW-0436">Ligase</keyword>
<evidence type="ECO:0000256" key="4">
    <source>
        <dbReference type="ARBA" id="ARBA00022705"/>
    </source>
</evidence>
<dbReference type="SMART" id="SM00532">
    <property type="entry name" value="LIGANc"/>
    <property type="match status" value="1"/>
</dbReference>
<dbReference type="SMART" id="SM00292">
    <property type="entry name" value="BRCT"/>
    <property type="match status" value="1"/>
</dbReference>
<dbReference type="Gene3D" id="3.40.50.10190">
    <property type="entry name" value="BRCT domain"/>
    <property type="match status" value="1"/>
</dbReference>
<feature type="active site" description="N6-AMP-lysine intermediate" evidence="13">
    <location>
        <position position="141"/>
    </location>
</feature>
<dbReference type="InterPro" id="IPR012340">
    <property type="entry name" value="NA-bd_OB-fold"/>
</dbReference>
<dbReference type="GO" id="GO:0006281">
    <property type="term" value="P:DNA repair"/>
    <property type="evidence" value="ECO:0007669"/>
    <property type="project" value="UniProtKB-KW"/>
</dbReference>
<comment type="catalytic activity">
    <reaction evidence="11 13">
        <text>NAD(+) + (deoxyribonucleotide)n-3'-hydroxyl + 5'-phospho-(deoxyribonucleotide)m = (deoxyribonucleotide)n+m + AMP + beta-nicotinamide D-nucleotide.</text>
        <dbReference type="EC" id="6.5.1.2"/>
    </reaction>
</comment>
<dbReference type="Gene3D" id="2.40.50.140">
    <property type="entry name" value="Nucleic acid-binding proteins"/>
    <property type="match status" value="1"/>
</dbReference>
<feature type="binding site" evidence="13">
    <location>
        <begin position="109"/>
        <end position="110"/>
    </location>
    <ligand>
        <name>NAD(+)</name>
        <dbReference type="ChEBI" id="CHEBI:57540"/>
    </ligand>
</feature>
<dbReference type="Gene3D" id="3.30.470.30">
    <property type="entry name" value="DNA ligase/mRNA capping enzyme"/>
    <property type="match status" value="1"/>
</dbReference>
<keyword evidence="10 13" id="KW-0234">DNA repair</keyword>
<dbReference type="EMBL" id="JACGWX010000001">
    <property type="protein sequence ID" value="MBA8846602.1"/>
    <property type="molecule type" value="Genomic_DNA"/>
</dbReference>
<dbReference type="AlphaFoldDB" id="A0A839E857"/>
<feature type="binding site" evidence="13">
    <location>
        <position position="444"/>
    </location>
    <ligand>
        <name>Zn(2+)</name>
        <dbReference type="ChEBI" id="CHEBI:29105"/>
    </ligand>
</feature>
<feature type="domain" description="BRCT" evidence="15">
    <location>
        <begin position="678"/>
        <end position="746"/>
    </location>
</feature>
<comment type="caution">
    <text evidence="16">The sequence shown here is derived from an EMBL/GenBank/DDBJ whole genome shotgun (WGS) entry which is preliminary data.</text>
</comment>
<keyword evidence="7 13" id="KW-0862">Zinc</keyword>
<dbReference type="InterPro" id="IPR041663">
    <property type="entry name" value="DisA/LigA_HHH"/>
</dbReference>
<evidence type="ECO:0000256" key="2">
    <source>
        <dbReference type="ARBA" id="ARBA00013308"/>
    </source>
</evidence>
<dbReference type="PANTHER" id="PTHR23389">
    <property type="entry name" value="CHROMOSOME TRANSMISSION FIDELITY FACTOR 18"/>
    <property type="match status" value="1"/>
</dbReference>
<dbReference type="GO" id="GO:0005829">
    <property type="term" value="C:cytosol"/>
    <property type="evidence" value="ECO:0007669"/>
    <property type="project" value="TreeGrafter"/>
</dbReference>
<dbReference type="SUPFAM" id="SSF52113">
    <property type="entry name" value="BRCT domain"/>
    <property type="match status" value="1"/>
</dbReference>
<dbReference type="Gene3D" id="1.10.287.610">
    <property type="entry name" value="Helix hairpin bin"/>
    <property type="match status" value="1"/>
</dbReference>
<dbReference type="Gene3D" id="6.20.10.30">
    <property type="match status" value="1"/>
</dbReference>
<keyword evidence="13" id="KW-0464">Manganese</keyword>
<gene>
    <name evidence="13" type="primary">ligA</name>
    <name evidence="16" type="ORF">FHX53_000166</name>
</gene>
<dbReference type="SUPFAM" id="SSF56091">
    <property type="entry name" value="DNA ligase/mRNA capping enzyme, catalytic domain"/>
    <property type="match status" value="1"/>
</dbReference>
<dbReference type="CDD" id="cd17748">
    <property type="entry name" value="BRCT_DNA_ligase_like"/>
    <property type="match status" value="1"/>
</dbReference>
<feature type="binding site" evidence="13">
    <location>
        <position position="469"/>
    </location>
    <ligand>
        <name>Zn(2+)</name>
        <dbReference type="ChEBI" id="CHEBI:29105"/>
    </ligand>
</feature>
<dbReference type="InterPro" id="IPR001357">
    <property type="entry name" value="BRCT_dom"/>
</dbReference>
<dbReference type="CDD" id="cd00114">
    <property type="entry name" value="LIGANc"/>
    <property type="match status" value="1"/>
</dbReference>
<evidence type="ECO:0000313" key="17">
    <source>
        <dbReference type="Proteomes" id="UP000585905"/>
    </source>
</evidence>
<protein>
    <recommendedName>
        <fullName evidence="2 13">DNA ligase</fullName>
        <ecNumber evidence="1 13">6.5.1.2</ecNumber>
    </recommendedName>
    <alternativeName>
        <fullName evidence="13">Polydeoxyribonucleotide synthase [NAD(+)]</fullName>
    </alternativeName>
</protein>
<sequence>MTDAQPDEHTAEHPVEHPAEHPVDELTRDAARAEVEALTTRILELRDAYYARDELLEDDATYDALVRRLELIEHAFPELQSQDSPTQTVGGRAETTLFAPVEHAERMLSLDNVFSADEFAEWAAKVERDANRPVAYLCELKIDGLALNLRYERGVLVTAATRGDGRVGEDVTQNVLQVAGIPTRLAADAVELPELVEVRGEVFIPKAAFDELNALQREAGEREFANPRNAASGSLRQKSEGKNAAQLARMQDRLSRLRMLVHGIGAWPNPPVAAQSEVYGLLERWGLPTSPYVEVHDSVEGAAGFIARYGADRHSVEHEIDGVVVKVDELELHDELGATSRAPRWAIAYKYPPEQVNTKLLDIVVSVGRTGRATPFAVMEKVRVAGSEVRQATLHNQDVVKLKGVLIGDTVVLRKAGDVIPEVLGPVVELRDGSEREFVMPTNCPECGTPLAPAKEGDIDLRCPNARSCPAQVRGRVEHIGSRGALDIEALGEVSAAALTQPLVPSIPPLETEAGLFALTIEQLLPIEVVVTDAETGLPKLEADGSARRRSPFRRNTTGAEKKRGLEGPQPSSAALTLLAELEKAKSKPLWRLLVSLNIRHVGPVAARALADWFGSLDAIRAASAEELAAVDGVGAIIAEAVQDWFAIDWHVEIVDRWADAGVQFSTPGHPGPGAADAAGGVLAGLTVVATGTLEGFTREGAQEAIIAAGGKAASGVSRKTDFVAAGPGAGSKLAKAEQLGVRIIDAAQFAILVSEGPDALPAPTE</sequence>
<dbReference type="PROSITE" id="PS50172">
    <property type="entry name" value="BRCT"/>
    <property type="match status" value="1"/>
</dbReference>
<evidence type="ECO:0000256" key="10">
    <source>
        <dbReference type="ARBA" id="ARBA00023204"/>
    </source>
</evidence>
<evidence type="ECO:0000256" key="6">
    <source>
        <dbReference type="ARBA" id="ARBA00022763"/>
    </source>
</evidence>
<dbReference type="Pfam" id="PF03119">
    <property type="entry name" value="DNA_ligase_ZBD"/>
    <property type="match status" value="1"/>
</dbReference>
<evidence type="ECO:0000256" key="7">
    <source>
        <dbReference type="ARBA" id="ARBA00022833"/>
    </source>
</evidence>
<evidence type="ECO:0000256" key="14">
    <source>
        <dbReference type="SAM" id="MobiDB-lite"/>
    </source>
</evidence>
<dbReference type="FunFam" id="2.40.50.140:FF:000012">
    <property type="entry name" value="DNA ligase"/>
    <property type="match status" value="1"/>
</dbReference>
<feature type="binding site" evidence="13">
    <location>
        <position position="326"/>
    </location>
    <ligand>
        <name>NAD(+)</name>
        <dbReference type="ChEBI" id="CHEBI:57540"/>
    </ligand>
</feature>
<proteinExistence type="inferred from homology"/>
<comment type="similarity">
    <text evidence="12 13">Belongs to the NAD-dependent DNA ligase family. LigA subfamily.</text>
</comment>
<dbReference type="PANTHER" id="PTHR23389:SF9">
    <property type="entry name" value="DNA LIGASE"/>
    <property type="match status" value="1"/>
</dbReference>
<dbReference type="Proteomes" id="UP000585905">
    <property type="component" value="Unassembled WGS sequence"/>
</dbReference>
<dbReference type="GO" id="GO:0003911">
    <property type="term" value="F:DNA ligase (NAD+) activity"/>
    <property type="evidence" value="ECO:0007669"/>
    <property type="project" value="UniProtKB-UniRule"/>
</dbReference>
<dbReference type="NCBIfam" id="NF005932">
    <property type="entry name" value="PRK07956.1"/>
    <property type="match status" value="1"/>
</dbReference>
<feature type="binding site" evidence="13">
    <location>
        <position position="139"/>
    </location>
    <ligand>
        <name>NAD(+)</name>
        <dbReference type="ChEBI" id="CHEBI:57540"/>
    </ligand>
</feature>
<name>A0A839E857_9MICO</name>
<evidence type="ECO:0000313" key="16">
    <source>
        <dbReference type="EMBL" id="MBA8846602.1"/>
    </source>
</evidence>
<organism evidence="16 17">
    <name type="scientific">Microcella alkalica</name>
    <dbReference type="NCBI Taxonomy" id="355930"/>
    <lineage>
        <taxon>Bacteria</taxon>
        <taxon>Bacillati</taxon>
        <taxon>Actinomycetota</taxon>
        <taxon>Actinomycetes</taxon>
        <taxon>Micrococcales</taxon>
        <taxon>Microbacteriaceae</taxon>
        <taxon>Microcella</taxon>
    </lineage>
</organism>
<dbReference type="InterPro" id="IPR013839">
    <property type="entry name" value="DNAligase_adenylation"/>
</dbReference>
<evidence type="ECO:0000259" key="15">
    <source>
        <dbReference type="PROSITE" id="PS50172"/>
    </source>
</evidence>
<dbReference type="GO" id="GO:0046872">
    <property type="term" value="F:metal ion binding"/>
    <property type="evidence" value="ECO:0007669"/>
    <property type="project" value="UniProtKB-KW"/>
</dbReference>
<comment type="cofactor">
    <cofactor evidence="13">
        <name>Mg(2+)</name>
        <dbReference type="ChEBI" id="CHEBI:18420"/>
    </cofactor>
    <cofactor evidence="13">
        <name>Mn(2+)</name>
        <dbReference type="ChEBI" id="CHEBI:29035"/>
    </cofactor>
</comment>
<dbReference type="InterPro" id="IPR004149">
    <property type="entry name" value="Znf_DNAligase_C4"/>
</dbReference>
<comment type="function">
    <text evidence="13">DNA ligase that catalyzes the formation of phosphodiester linkages between 5'-phosphoryl and 3'-hydroxyl groups in double-stranded DNA using NAD as a coenzyme and as the energy source for the reaction. It is essential for DNA replication and repair of damaged DNA.</text>
</comment>
<keyword evidence="8 13" id="KW-0460">Magnesium</keyword>
<dbReference type="HAMAP" id="MF_01588">
    <property type="entry name" value="DNA_ligase_A"/>
    <property type="match status" value="1"/>
</dbReference>
<dbReference type="InterPro" id="IPR013840">
    <property type="entry name" value="DNAligase_N"/>
</dbReference>
<dbReference type="Pfam" id="PF00533">
    <property type="entry name" value="BRCT"/>
    <property type="match status" value="1"/>
</dbReference>
<dbReference type="RefSeq" id="WP_182489307.1">
    <property type="nucleotide sequence ID" value="NZ_BAAAOV010000003.1"/>
</dbReference>
<evidence type="ECO:0000256" key="13">
    <source>
        <dbReference type="HAMAP-Rule" id="MF_01588"/>
    </source>
</evidence>
<accession>A0A839E857</accession>
<keyword evidence="9 13" id="KW-0520">NAD</keyword>
<feature type="binding site" evidence="13">
    <location>
        <position position="350"/>
    </location>
    <ligand>
        <name>NAD(+)</name>
        <dbReference type="ChEBI" id="CHEBI:57540"/>
    </ligand>
</feature>
<keyword evidence="6 13" id="KW-0227">DNA damage</keyword>
<evidence type="ECO:0000256" key="9">
    <source>
        <dbReference type="ARBA" id="ARBA00023027"/>
    </source>
</evidence>
<dbReference type="SUPFAM" id="SSF50249">
    <property type="entry name" value="Nucleic acid-binding proteins"/>
    <property type="match status" value="1"/>
</dbReference>
<evidence type="ECO:0000256" key="1">
    <source>
        <dbReference type="ARBA" id="ARBA00012722"/>
    </source>
</evidence>
<evidence type="ECO:0000256" key="12">
    <source>
        <dbReference type="ARBA" id="ARBA00060881"/>
    </source>
</evidence>
<feature type="binding site" evidence="13">
    <location>
        <position position="162"/>
    </location>
    <ligand>
        <name>NAD(+)</name>
        <dbReference type="ChEBI" id="CHEBI:57540"/>
    </ligand>
</feature>
<keyword evidence="17" id="KW-1185">Reference proteome</keyword>
<dbReference type="InterPro" id="IPR010994">
    <property type="entry name" value="RuvA_2-like"/>
</dbReference>
<dbReference type="PIRSF" id="PIRSF001604">
    <property type="entry name" value="LigA"/>
    <property type="match status" value="1"/>
</dbReference>
<dbReference type="NCBIfam" id="TIGR00575">
    <property type="entry name" value="dnlj"/>
    <property type="match status" value="1"/>
</dbReference>
<dbReference type="EC" id="6.5.1.2" evidence="1 13"/>
<feature type="region of interest" description="Disordered" evidence="14">
    <location>
        <begin position="541"/>
        <end position="571"/>
    </location>
</feature>
<feature type="binding site" evidence="13">
    <location>
        <position position="463"/>
    </location>
    <ligand>
        <name>Zn(2+)</name>
        <dbReference type="ChEBI" id="CHEBI:29105"/>
    </ligand>
</feature>
<feature type="binding site" evidence="13">
    <location>
        <position position="201"/>
    </location>
    <ligand>
        <name>NAD(+)</name>
        <dbReference type="ChEBI" id="CHEBI:57540"/>
    </ligand>
</feature>
<dbReference type="GO" id="GO:0006260">
    <property type="term" value="P:DNA replication"/>
    <property type="evidence" value="ECO:0007669"/>
    <property type="project" value="UniProtKB-KW"/>
</dbReference>